<dbReference type="SMART" id="SM00530">
    <property type="entry name" value="HTH_XRE"/>
    <property type="match status" value="1"/>
</dbReference>
<reference evidence="3 5" key="1">
    <citation type="journal article" date="2018" name="Elife">
        <title>Discovery and characterization of a prevalent human gut bacterial enzyme sufficient for the inactivation of a family of plant toxins.</title>
        <authorList>
            <person name="Koppel N."/>
            <person name="Bisanz J.E."/>
            <person name="Pandelia M.E."/>
            <person name="Turnbaugh P.J."/>
            <person name="Balskus E.P."/>
        </authorList>
    </citation>
    <scope>NUCLEOTIDE SEQUENCE [LARGE SCALE GENOMIC DNA]</scope>
    <source>
        <strain evidence="3 5">DSM 16107</strain>
    </source>
</reference>
<dbReference type="CDD" id="cd00093">
    <property type="entry name" value="HTH_XRE"/>
    <property type="match status" value="1"/>
</dbReference>
<dbReference type="PANTHER" id="PTHR46558">
    <property type="entry name" value="TRACRIPTIONAL REGULATORY PROTEIN-RELATED-RELATED"/>
    <property type="match status" value="1"/>
</dbReference>
<dbReference type="PANTHER" id="PTHR46558:SF4">
    <property type="entry name" value="DNA-BIDING PHAGE PROTEIN"/>
    <property type="match status" value="1"/>
</dbReference>
<evidence type="ECO:0000256" key="1">
    <source>
        <dbReference type="ARBA" id="ARBA00023125"/>
    </source>
</evidence>
<dbReference type="Proteomes" id="UP000253817">
    <property type="component" value="Unassembled WGS sequence"/>
</dbReference>
<evidence type="ECO:0000313" key="4">
    <source>
        <dbReference type="EMBL" id="RNM42973.1"/>
    </source>
</evidence>
<reference evidence="4" key="3">
    <citation type="journal article" date="2019" name="Microbiol. Resour. Announc.">
        <title>Draft Genome Sequences of Type Strains of Gordonibacter faecihominis, Paraeggerthella hongkongensis, Parvibacter caecicola,Slackia equolifaciens, Slackia faecicanis, and Slackia isoflavoniconvertens.</title>
        <authorList>
            <person name="Danylec N."/>
            <person name="Stoll D.A."/>
            <person name="Dotsch A."/>
            <person name="Huch M."/>
        </authorList>
    </citation>
    <scope>NUCLEOTIDE SEQUENCE</scope>
    <source>
        <strain evidence="4">DSM 16107</strain>
    </source>
</reference>
<evidence type="ECO:0000313" key="5">
    <source>
        <dbReference type="Proteomes" id="UP000253817"/>
    </source>
</evidence>
<comment type="caution">
    <text evidence="4">The sequence shown here is derived from an EMBL/GenBank/DDBJ whole genome shotgun (WGS) entry which is preliminary data.</text>
</comment>
<keyword evidence="1" id="KW-0238">DNA-binding</keyword>
<gene>
    <name evidence="3" type="ORF">C1876_08665</name>
    <name evidence="4" type="ORF">DMP09_02580</name>
</gene>
<proteinExistence type="predicted"/>
<dbReference type="PROSITE" id="PS50943">
    <property type="entry name" value="HTH_CROC1"/>
    <property type="match status" value="1"/>
</dbReference>
<feature type="domain" description="HTH cro/C1-type" evidence="2">
    <location>
        <begin position="12"/>
        <end position="66"/>
    </location>
</feature>
<name>A0A3N0J158_9ACTN</name>
<evidence type="ECO:0000259" key="2">
    <source>
        <dbReference type="PROSITE" id="PS50943"/>
    </source>
</evidence>
<dbReference type="Gene3D" id="1.10.260.40">
    <property type="entry name" value="lambda repressor-like DNA-binding domains"/>
    <property type="match status" value="1"/>
</dbReference>
<dbReference type="OrthoDB" id="3175291at2"/>
<reference evidence="6" key="2">
    <citation type="submission" date="2018-05" db="EMBL/GenBank/DDBJ databases">
        <title>Genome Sequencing of selected type strains of the family Eggerthellaceae.</title>
        <authorList>
            <person name="Danylec N."/>
            <person name="Stoll D.A."/>
            <person name="Doetsch A."/>
            <person name="Huch M."/>
        </authorList>
    </citation>
    <scope>NUCLEOTIDE SEQUENCE [LARGE SCALE GENOMIC DNA]</scope>
    <source>
        <strain evidence="6">DSM 16107</strain>
    </source>
</reference>
<keyword evidence="5" id="KW-1185">Reference proteome</keyword>
<protein>
    <submittedName>
        <fullName evidence="4">XRE family transcriptional regulator</fullName>
    </submittedName>
</protein>
<dbReference type="GO" id="GO:0003677">
    <property type="term" value="F:DNA binding"/>
    <property type="evidence" value="ECO:0007669"/>
    <property type="project" value="UniProtKB-KW"/>
</dbReference>
<evidence type="ECO:0000313" key="6">
    <source>
        <dbReference type="Proteomes" id="UP000270112"/>
    </source>
</evidence>
<dbReference type="Proteomes" id="UP000270112">
    <property type="component" value="Unassembled WGS sequence"/>
</dbReference>
<dbReference type="Pfam" id="PF01381">
    <property type="entry name" value="HTH_3"/>
    <property type="match status" value="1"/>
</dbReference>
<dbReference type="AlphaFoldDB" id="A0A3N0J158"/>
<dbReference type="InterPro" id="IPR010982">
    <property type="entry name" value="Lambda_DNA-bd_dom_sf"/>
</dbReference>
<dbReference type="InterPro" id="IPR001387">
    <property type="entry name" value="Cro/C1-type_HTH"/>
</dbReference>
<sequence>MVNSAKKLGLRIKELREEHGWTQVQCADYLGFHYSYVGHLESGDKNVTLATIDKIADGFGITLEELFRGL</sequence>
<evidence type="ECO:0000313" key="3">
    <source>
        <dbReference type="EMBL" id="RDB68751.1"/>
    </source>
</evidence>
<dbReference type="SUPFAM" id="SSF47413">
    <property type="entry name" value="lambda repressor-like DNA-binding domains"/>
    <property type="match status" value="1"/>
</dbReference>
<organism evidence="4 6">
    <name type="scientific">Eggerthella sinensis</name>
    <dbReference type="NCBI Taxonomy" id="242230"/>
    <lineage>
        <taxon>Bacteria</taxon>
        <taxon>Bacillati</taxon>
        <taxon>Actinomycetota</taxon>
        <taxon>Coriobacteriia</taxon>
        <taxon>Eggerthellales</taxon>
        <taxon>Eggerthellaceae</taxon>
        <taxon>Eggerthella</taxon>
    </lineage>
</organism>
<dbReference type="EMBL" id="QICC01000005">
    <property type="protein sequence ID" value="RNM42973.1"/>
    <property type="molecule type" value="Genomic_DNA"/>
</dbReference>
<accession>A0A3N0J158</accession>
<dbReference type="RefSeq" id="WP_114546327.1">
    <property type="nucleotide sequence ID" value="NZ_CATYHD010000045.1"/>
</dbReference>
<dbReference type="EMBL" id="PPTT01000013">
    <property type="protein sequence ID" value="RDB68751.1"/>
    <property type="molecule type" value="Genomic_DNA"/>
</dbReference>